<evidence type="ECO:0000256" key="4">
    <source>
        <dbReference type="ARBA" id="ARBA00023136"/>
    </source>
</evidence>
<protein>
    <submittedName>
        <fullName evidence="8">HTTM domain-containing protein</fullName>
    </submittedName>
</protein>
<reference evidence="9" key="1">
    <citation type="journal article" date="2019" name="Int. J. Syst. Evol. Microbiol.">
        <title>The Global Catalogue of Microorganisms (GCM) 10K type strain sequencing project: providing services to taxonomists for standard genome sequencing and annotation.</title>
        <authorList>
            <consortium name="The Broad Institute Genomics Platform"/>
            <consortium name="The Broad Institute Genome Sequencing Center for Infectious Disease"/>
            <person name="Wu L."/>
            <person name="Ma J."/>
        </authorList>
    </citation>
    <scope>NUCLEOTIDE SEQUENCE [LARGE SCALE GENOMIC DNA]</scope>
    <source>
        <strain evidence="9">CCUG 50347</strain>
    </source>
</reference>
<sequence>MTARWTRARDGWDRFWFAPQSTAPVEVLRIVFGVVATAWMLSLVPILDPFFGADGVITARQLPAGGWTLFSLTLGTPMVWVMWLAGLLAAVALTVGFRTRVAALVVFVVMMSVTRSAPLAFNAGDALLRIVAFYVLLMPAGSAVSADRWWADRENMWSFPRRAPWALRLAQIQLSVIYVSTVWEKAGGERWRDGTAVSYAVRIGEVSRVPVPSFVTDSLMLTQLATYGTLAGELAVGILVWNRTARPYVLAIGVLLHLSIELTLAVGFFSMTIVTLYLAFLPPERAEQLLAWVRDRVAHVRRRRRNAVPRSPAPPAEPTLEQPPEPTRQPVGVAVPDARTPEHRPVAEASPMPEELAAPAESGVAHGQQPRVLSDT</sequence>
<keyword evidence="9" id="KW-1185">Reference proteome</keyword>
<feature type="transmembrane region" description="Helical" evidence="6">
    <location>
        <begin position="220"/>
        <end position="241"/>
    </location>
</feature>
<dbReference type="InterPro" id="IPR052964">
    <property type="entry name" value="Sporulation_signal_mat"/>
</dbReference>
<keyword evidence="3 6" id="KW-1133">Transmembrane helix</keyword>
<dbReference type="InterPro" id="IPR011020">
    <property type="entry name" value="HTTM-like"/>
</dbReference>
<feature type="domain" description="HTTM-like" evidence="7">
    <location>
        <begin position="17"/>
        <end position="285"/>
    </location>
</feature>
<evidence type="ECO:0000313" key="8">
    <source>
        <dbReference type="EMBL" id="MFC4836558.1"/>
    </source>
</evidence>
<evidence type="ECO:0000256" key="2">
    <source>
        <dbReference type="ARBA" id="ARBA00022692"/>
    </source>
</evidence>
<dbReference type="InterPro" id="IPR053934">
    <property type="entry name" value="HTTM_dom"/>
</dbReference>
<feature type="compositionally biased region" description="Pro residues" evidence="5">
    <location>
        <begin position="311"/>
        <end position="327"/>
    </location>
</feature>
<evidence type="ECO:0000256" key="6">
    <source>
        <dbReference type="SAM" id="Phobius"/>
    </source>
</evidence>
<dbReference type="PANTHER" id="PTHR39535">
    <property type="entry name" value="SPORULATION-DELAYING PROTEIN SDPB"/>
    <property type="match status" value="1"/>
</dbReference>
<keyword evidence="4 6" id="KW-0472">Membrane</keyword>
<comment type="subcellular location">
    <subcellularLocation>
        <location evidence="1">Endomembrane system</location>
        <topology evidence="1">Multi-pass membrane protein</topology>
    </subcellularLocation>
</comment>
<accession>A0ABV9RRU4</accession>
<comment type="caution">
    <text evidence="8">The sequence shown here is derived from an EMBL/GenBank/DDBJ whole genome shotgun (WGS) entry which is preliminary data.</text>
</comment>
<feature type="transmembrane region" description="Helical" evidence="6">
    <location>
        <begin position="67"/>
        <end position="94"/>
    </location>
</feature>
<dbReference type="RefSeq" id="WP_274191098.1">
    <property type="nucleotide sequence ID" value="NZ_BAABHN010000068.1"/>
</dbReference>
<dbReference type="EMBL" id="JBHSIM010000068">
    <property type="protein sequence ID" value="MFC4836558.1"/>
    <property type="molecule type" value="Genomic_DNA"/>
</dbReference>
<name>A0ABV9RRU4_9PSEU</name>
<keyword evidence="2 6" id="KW-0812">Transmembrane</keyword>
<feature type="transmembrane region" description="Helical" evidence="6">
    <location>
        <begin position="101"/>
        <end position="120"/>
    </location>
</feature>
<feature type="transmembrane region" description="Helical" evidence="6">
    <location>
        <begin position="27"/>
        <end position="47"/>
    </location>
</feature>
<dbReference type="Proteomes" id="UP001595909">
    <property type="component" value="Unassembled WGS sequence"/>
</dbReference>
<evidence type="ECO:0000256" key="5">
    <source>
        <dbReference type="SAM" id="MobiDB-lite"/>
    </source>
</evidence>
<evidence type="ECO:0000256" key="1">
    <source>
        <dbReference type="ARBA" id="ARBA00004127"/>
    </source>
</evidence>
<dbReference type="PANTHER" id="PTHR39535:SF2">
    <property type="entry name" value="HTTM DOMAIN-CONTAINING PROTEIN"/>
    <property type="match status" value="1"/>
</dbReference>
<evidence type="ECO:0000259" key="7">
    <source>
        <dbReference type="SMART" id="SM00752"/>
    </source>
</evidence>
<organism evidence="8 9">
    <name type="scientific">Actinomycetospora chibensis</name>
    <dbReference type="NCBI Taxonomy" id="663606"/>
    <lineage>
        <taxon>Bacteria</taxon>
        <taxon>Bacillati</taxon>
        <taxon>Actinomycetota</taxon>
        <taxon>Actinomycetes</taxon>
        <taxon>Pseudonocardiales</taxon>
        <taxon>Pseudonocardiaceae</taxon>
        <taxon>Actinomycetospora</taxon>
    </lineage>
</organism>
<feature type="transmembrane region" description="Helical" evidence="6">
    <location>
        <begin position="248"/>
        <end position="280"/>
    </location>
</feature>
<proteinExistence type="predicted"/>
<dbReference type="SMART" id="SM00752">
    <property type="entry name" value="HTTM"/>
    <property type="match status" value="1"/>
</dbReference>
<evidence type="ECO:0000256" key="3">
    <source>
        <dbReference type="ARBA" id="ARBA00022989"/>
    </source>
</evidence>
<gene>
    <name evidence="8" type="ORF">ACFPEL_29440</name>
</gene>
<evidence type="ECO:0000313" key="9">
    <source>
        <dbReference type="Proteomes" id="UP001595909"/>
    </source>
</evidence>
<dbReference type="Pfam" id="PF05090">
    <property type="entry name" value="HTTM"/>
    <property type="match status" value="1"/>
</dbReference>
<feature type="region of interest" description="Disordered" evidence="5">
    <location>
        <begin position="303"/>
        <end position="376"/>
    </location>
</feature>